<dbReference type="PANTHER" id="PTHR13950">
    <property type="entry name" value="RABCONNECTIN-RELATED"/>
    <property type="match status" value="1"/>
</dbReference>
<dbReference type="PANTHER" id="PTHR13950:SF9">
    <property type="entry name" value="RABCONNECTIN-3A"/>
    <property type="match status" value="1"/>
</dbReference>
<feature type="region of interest" description="Disordered" evidence="1">
    <location>
        <begin position="285"/>
        <end position="310"/>
    </location>
</feature>
<gene>
    <name evidence="2" type="ORF">Agub_g2430</name>
</gene>
<accession>A0AAD3DH17</accession>
<dbReference type="GO" id="GO:0007035">
    <property type="term" value="P:vacuolar acidification"/>
    <property type="evidence" value="ECO:0007669"/>
    <property type="project" value="TreeGrafter"/>
</dbReference>
<reference evidence="2 3" key="1">
    <citation type="journal article" date="2021" name="Sci. Rep.">
        <title>Genome sequencing of the multicellular alga Astrephomene provides insights into convergent evolution of germ-soma differentiation.</title>
        <authorList>
            <person name="Yamashita S."/>
            <person name="Yamamoto K."/>
            <person name="Matsuzaki R."/>
            <person name="Suzuki S."/>
            <person name="Yamaguchi H."/>
            <person name="Hirooka S."/>
            <person name="Minakuchi Y."/>
            <person name="Miyagishima S."/>
            <person name="Kawachi M."/>
            <person name="Toyoda A."/>
            <person name="Nozaki H."/>
        </authorList>
    </citation>
    <scope>NUCLEOTIDE SEQUENCE [LARGE SCALE GENOMIC DNA]</scope>
    <source>
        <strain evidence="2 3">NIES-4017</strain>
    </source>
</reference>
<dbReference type="InterPro" id="IPR052208">
    <property type="entry name" value="DmX-like/RAVE_component"/>
</dbReference>
<feature type="compositionally biased region" description="Gly residues" evidence="1">
    <location>
        <begin position="287"/>
        <end position="296"/>
    </location>
</feature>
<dbReference type="EMBL" id="BMAR01000002">
    <property type="protein sequence ID" value="GFR41684.1"/>
    <property type="molecule type" value="Genomic_DNA"/>
</dbReference>
<proteinExistence type="predicted"/>
<name>A0AAD3DH17_9CHLO</name>
<organism evidence="2 3">
    <name type="scientific">Astrephomene gubernaculifera</name>
    <dbReference type="NCBI Taxonomy" id="47775"/>
    <lineage>
        <taxon>Eukaryota</taxon>
        <taxon>Viridiplantae</taxon>
        <taxon>Chlorophyta</taxon>
        <taxon>core chlorophytes</taxon>
        <taxon>Chlorophyceae</taxon>
        <taxon>CS clade</taxon>
        <taxon>Chlamydomonadales</taxon>
        <taxon>Astrephomenaceae</taxon>
        <taxon>Astrephomene</taxon>
    </lineage>
</organism>
<feature type="non-terminal residue" evidence="2">
    <location>
        <position position="1"/>
    </location>
</feature>
<evidence type="ECO:0000256" key="1">
    <source>
        <dbReference type="SAM" id="MobiDB-lite"/>
    </source>
</evidence>
<evidence type="ECO:0000313" key="3">
    <source>
        <dbReference type="Proteomes" id="UP001054857"/>
    </source>
</evidence>
<protein>
    <submittedName>
        <fullName evidence="2">Uncharacterized protein</fullName>
    </submittedName>
</protein>
<dbReference type="Proteomes" id="UP001054857">
    <property type="component" value="Unassembled WGS sequence"/>
</dbReference>
<evidence type="ECO:0000313" key="2">
    <source>
        <dbReference type="EMBL" id="GFR41684.1"/>
    </source>
</evidence>
<keyword evidence="3" id="KW-1185">Reference proteome</keyword>
<dbReference type="GO" id="GO:0043291">
    <property type="term" value="C:RAVE complex"/>
    <property type="evidence" value="ECO:0007669"/>
    <property type="project" value="TreeGrafter"/>
</dbReference>
<dbReference type="AlphaFoldDB" id="A0AAD3DH17"/>
<sequence length="310" mass="31375">MDNSAFTARVLNRTTGPPCSNIVTFCVESHPGVTYCAYAVSDGAIIVQQSLKPAQHHHGASKAAATGAAAAAAAAAPASFSGPAALAGGSGHFAPVLLIAGMTCDHGADCFGRICWGGGPEALLAAATKQHVYLFSLLPFFKGPATQLPRHVTPSLPLPSTACVLSGLYRTTMPALAIDFTQDVRGLLLTDSGNYVTMLQLVPKESLSQPFGYGSGGAGSSRSSAASTAAAEQHAGAAKLPLAQRQHPVLFAVHEAWRVRADAAHTLAAASLGCYSPCATTTAAAGASGGNSGSGGPQKVTIWWPAKPEA</sequence>
<comment type="caution">
    <text evidence="2">The sequence shown here is derived from an EMBL/GenBank/DDBJ whole genome shotgun (WGS) entry which is preliminary data.</text>
</comment>